<dbReference type="Gene3D" id="3.30.465.10">
    <property type="match status" value="1"/>
</dbReference>
<dbReference type="PANTHER" id="PTHR32448">
    <property type="entry name" value="OS08G0158400 PROTEIN"/>
    <property type="match status" value="1"/>
</dbReference>
<dbReference type="Pfam" id="PF01565">
    <property type="entry name" value="FAD_binding_4"/>
    <property type="match status" value="1"/>
</dbReference>
<dbReference type="GO" id="GO:0016491">
    <property type="term" value="F:oxidoreductase activity"/>
    <property type="evidence" value="ECO:0007669"/>
    <property type="project" value="InterPro"/>
</dbReference>
<dbReference type="EMBL" id="KI630359">
    <property type="protein sequence ID" value="EYU41172.1"/>
    <property type="molecule type" value="Genomic_DNA"/>
</dbReference>
<proteinExistence type="inferred from homology"/>
<evidence type="ECO:0000256" key="5">
    <source>
        <dbReference type="ARBA" id="ARBA00022630"/>
    </source>
</evidence>
<evidence type="ECO:0000256" key="8">
    <source>
        <dbReference type="ARBA" id="ARBA00023157"/>
    </source>
</evidence>
<gene>
    <name evidence="11" type="ORF">MIMGU_mgv1a024529mg</name>
</gene>
<dbReference type="InterPro" id="IPR016166">
    <property type="entry name" value="FAD-bd_PCMH"/>
</dbReference>
<dbReference type="STRING" id="4155.A0A022RL58"/>
<dbReference type="FunFam" id="3.30.43.10:FF:000004">
    <property type="entry name" value="Berberine bridge enzyme-like 15"/>
    <property type="match status" value="1"/>
</dbReference>
<dbReference type="Pfam" id="PF08031">
    <property type="entry name" value="BBE"/>
    <property type="match status" value="1"/>
</dbReference>
<evidence type="ECO:0000256" key="4">
    <source>
        <dbReference type="ARBA" id="ARBA00022589"/>
    </source>
</evidence>
<dbReference type="InterPro" id="IPR012951">
    <property type="entry name" value="BBE"/>
</dbReference>
<dbReference type="Proteomes" id="UP000030748">
    <property type="component" value="Unassembled WGS sequence"/>
</dbReference>
<evidence type="ECO:0000256" key="1">
    <source>
        <dbReference type="ARBA" id="ARBA00001974"/>
    </source>
</evidence>
<feature type="domain" description="FAD-binding PCMH-type" evidence="10">
    <location>
        <begin position="76"/>
        <end position="250"/>
    </location>
</feature>
<protein>
    <recommendedName>
        <fullName evidence="10">FAD-binding PCMH-type domain-containing protein</fullName>
    </recommendedName>
</protein>
<keyword evidence="9" id="KW-0325">Glycoprotein</keyword>
<keyword evidence="5" id="KW-0285">Flavoprotein</keyword>
<evidence type="ECO:0000256" key="9">
    <source>
        <dbReference type="ARBA" id="ARBA00023180"/>
    </source>
</evidence>
<name>A0A022RL58_ERYGU</name>
<dbReference type="InterPro" id="IPR006094">
    <property type="entry name" value="Oxid_FAD_bind_N"/>
</dbReference>
<comment type="similarity">
    <text evidence="3">Belongs to the oxygen-dependent FAD-linked oxidoreductase family.</text>
</comment>
<keyword evidence="7" id="KW-0274">FAD</keyword>
<dbReference type="InterPro" id="IPR016167">
    <property type="entry name" value="FAD-bd_PCMH_sub1"/>
</dbReference>
<keyword evidence="6" id="KW-0732">Signal</keyword>
<dbReference type="Gene3D" id="3.40.462.20">
    <property type="match status" value="1"/>
</dbReference>
<dbReference type="PROSITE" id="PS51387">
    <property type="entry name" value="FAD_PCMH"/>
    <property type="match status" value="1"/>
</dbReference>
<dbReference type="InterPro" id="IPR036318">
    <property type="entry name" value="FAD-bd_PCMH-like_sf"/>
</dbReference>
<keyword evidence="12" id="KW-1185">Reference proteome</keyword>
<evidence type="ECO:0000256" key="7">
    <source>
        <dbReference type="ARBA" id="ARBA00022827"/>
    </source>
</evidence>
<keyword evidence="8" id="KW-1015">Disulfide bond</keyword>
<dbReference type="GO" id="GO:0071949">
    <property type="term" value="F:FAD binding"/>
    <property type="evidence" value="ECO:0007669"/>
    <property type="project" value="InterPro"/>
</dbReference>
<dbReference type="InterPro" id="IPR016169">
    <property type="entry name" value="FAD-bd_PCMH_sub2"/>
</dbReference>
<dbReference type="SUPFAM" id="SSF56176">
    <property type="entry name" value="FAD-binding/transporter-associated domain-like"/>
    <property type="match status" value="1"/>
</dbReference>
<evidence type="ECO:0000256" key="3">
    <source>
        <dbReference type="ARBA" id="ARBA00005466"/>
    </source>
</evidence>
<comment type="pathway">
    <text evidence="2">Alkaloid biosynthesis.</text>
</comment>
<evidence type="ECO:0000313" key="11">
    <source>
        <dbReference type="EMBL" id="EYU41172.1"/>
    </source>
</evidence>
<evidence type="ECO:0000256" key="6">
    <source>
        <dbReference type="ARBA" id="ARBA00022729"/>
    </source>
</evidence>
<dbReference type="AlphaFoldDB" id="A0A022RL58"/>
<reference evidence="11 12" key="1">
    <citation type="journal article" date="2013" name="Proc. Natl. Acad. Sci. U.S.A.">
        <title>Fine-scale variation in meiotic recombination in Mimulus inferred from population shotgun sequencing.</title>
        <authorList>
            <person name="Hellsten U."/>
            <person name="Wright K.M."/>
            <person name="Jenkins J."/>
            <person name="Shu S."/>
            <person name="Yuan Y."/>
            <person name="Wessler S.R."/>
            <person name="Schmutz J."/>
            <person name="Willis J.H."/>
            <person name="Rokhsar D.S."/>
        </authorList>
    </citation>
    <scope>NUCLEOTIDE SEQUENCE [LARGE SCALE GENOMIC DNA]</scope>
    <source>
        <strain evidence="12">cv. DUN x IM62</strain>
    </source>
</reference>
<sequence length="554" mass="61718">MGRFRVQDPPNPYPLPSLNGMGFIERIPPQNDFLQCLSLHLPNNTGISSVVYTPNDASYLSILLSSVRSLRFRSASTPRPQVIVTPFEEYQIQTTILCARENGMQIRIRSGGHDYEGLSYTSQVPFVVLDLFNFSEVAIDVDQKTAWVGAGAIIGQLYYRISQTSKTLAFPAGACPTVGVGGLFSGGGYGPMLRKFGLAADNIIDARIIDVNGRILDRKSMGEDLFWAIRGGGGSSFGVITAWKLKLVTVPETLTIFSVGRTLEQNATQLVHKWQYIAPNLDEDILLSISIGPVNSSGASGGKTIQANFNSVYLGGVDKLLPLLEQSFPELGVRREDCTEVSWMQSALFFGGYSIQVSPEVVTSRNPEIRSTLPITRYYFKAKLDYVQEPISIKGFEGMWKLLLEREANMGELLVVPYGGKMKEISETALPFPHRAGNLYKIQQLAYWEESGAVASERSISWSRKLHDYMTPYVSKSPRASYMNYRDLDFGVNNYNGDGKTSRSYAQASVWGLKYFKNNFKRLVRIKTKVDPTNFFRNEQSIPSLYSKSSSKNN</sequence>
<evidence type="ECO:0000313" key="12">
    <source>
        <dbReference type="Proteomes" id="UP000030748"/>
    </source>
</evidence>
<dbReference type="eggNOG" id="ENOG502QVGN">
    <property type="taxonomic scope" value="Eukaryota"/>
</dbReference>
<dbReference type="Gene3D" id="3.30.43.10">
    <property type="entry name" value="Uridine Diphospho-n-acetylenolpyruvylglucosamine Reductase, domain 2"/>
    <property type="match status" value="1"/>
</dbReference>
<evidence type="ECO:0000259" key="10">
    <source>
        <dbReference type="PROSITE" id="PS51387"/>
    </source>
</evidence>
<accession>A0A022RL58</accession>
<comment type="cofactor">
    <cofactor evidence="1">
        <name>FAD</name>
        <dbReference type="ChEBI" id="CHEBI:57692"/>
    </cofactor>
</comment>
<organism evidence="11 12">
    <name type="scientific">Erythranthe guttata</name>
    <name type="common">Yellow monkey flower</name>
    <name type="synonym">Mimulus guttatus</name>
    <dbReference type="NCBI Taxonomy" id="4155"/>
    <lineage>
        <taxon>Eukaryota</taxon>
        <taxon>Viridiplantae</taxon>
        <taxon>Streptophyta</taxon>
        <taxon>Embryophyta</taxon>
        <taxon>Tracheophyta</taxon>
        <taxon>Spermatophyta</taxon>
        <taxon>Magnoliopsida</taxon>
        <taxon>eudicotyledons</taxon>
        <taxon>Gunneridae</taxon>
        <taxon>Pentapetalae</taxon>
        <taxon>asterids</taxon>
        <taxon>lamiids</taxon>
        <taxon>Lamiales</taxon>
        <taxon>Phrymaceae</taxon>
        <taxon>Erythranthe</taxon>
    </lineage>
</organism>
<keyword evidence="4" id="KW-0017">Alkaloid metabolism</keyword>
<evidence type="ECO:0000256" key="2">
    <source>
        <dbReference type="ARBA" id="ARBA00004913"/>
    </source>
</evidence>